<dbReference type="EMBL" id="JABSTR010000006">
    <property type="protein sequence ID" value="KAH9374532.1"/>
    <property type="molecule type" value="Genomic_DNA"/>
</dbReference>
<feature type="region of interest" description="Disordered" evidence="1">
    <location>
        <begin position="61"/>
        <end position="80"/>
    </location>
</feature>
<protein>
    <submittedName>
        <fullName evidence="2">Uncharacterized protein</fullName>
    </submittedName>
</protein>
<accession>A0A9J6GJG1</accession>
<keyword evidence="3" id="KW-1185">Reference proteome</keyword>
<feature type="region of interest" description="Disordered" evidence="1">
    <location>
        <begin position="18"/>
        <end position="49"/>
    </location>
</feature>
<evidence type="ECO:0000256" key="1">
    <source>
        <dbReference type="SAM" id="MobiDB-lite"/>
    </source>
</evidence>
<dbReference type="VEuPathDB" id="VectorBase:HLOH_061167"/>
<reference evidence="2 3" key="1">
    <citation type="journal article" date="2020" name="Cell">
        <title>Large-Scale Comparative Analyses of Tick Genomes Elucidate Their Genetic Diversity and Vector Capacities.</title>
        <authorList>
            <consortium name="Tick Genome and Microbiome Consortium (TIGMIC)"/>
            <person name="Jia N."/>
            <person name="Wang J."/>
            <person name="Shi W."/>
            <person name="Du L."/>
            <person name="Sun Y."/>
            <person name="Zhan W."/>
            <person name="Jiang J.F."/>
            <person name="Wang Q."/>
            <person name="Zhang B."/>
            <person name="Ji P."/>
            <person name="Bell-Sakyi L."/>
            <person name="Cui X.M."/>
            <person name="Yuan T.T."/>
            <person name="Jiang B.G."/>
            <person name="Yang W.F."/>
            <person name="Lam T.T."/>
            <person name="Chang Q.C."/>
            <person name="Ding S.J."/>
            <person name="Wang X.J."/>
            <person name="Zhu J.G."/>
            <person name="Ruan X.D."/>
            <person name="Zhao L."/>
            <person name="Wei J.T."/>
            <person name="Ye R.Z."/>
            <person name="Que T.C."/>
            <person name="Du C.H."/>
            <person name="Zhou Y.H."/>
            <person name="Cheng J.X."/>
            <person name="Dai P.F."/>
            <person name="Guo W.B."/>
            <person name="Han X.H."/>
            <person name="Huang E.J."/>
            <person name="Li L.F."/>
            <person name="Wei W."/>
            <person name="Gao Y.C."/>
            <person name="Liu J.Z."/>
            <person name="Shao H.Z."/>
            <person name="Wang X."/>
            <person name="Wang C.C."/>
            <person name="Yang T.C."/>
            <person name="Huo Q.B."/>
            <person name="Li W."/>
            <person name="Chen H.Y."/>
            <person name="Chen S.E."/>
            <person name="Zhou L.G."/>
            <person name="Ni X.B."/>
            <person name="Tian J.H."/>
            <person name="Sheng Y."/>
            <person name="Liu T."/>
            <person name="Pan Y.S."/>
            <person name="Xia L.Y."/>
            <person name="Li J."/>
            <person name="Zhao F."/>
            <person name="Cao W.C."/>
        </authorList>
    </citation>
    <scope>NUCLEOTIDE SEQUENCE [LARGE SCALE GENOMIC DNA]</scope>
    <source>
        <strain evidence="2">HaeL-2018</strain>
    </source>
</reference>
<sequence>MGIEAVRARAKLLASKVRDRVAEKKRPGTLSNGKSPACVSPVPGRLPDKHPVGRLENAALHASPIAKSPREGQRLSKKRLRESSGTALRLMLLMFDMQCDGIQL</sequence>
<evidence type="ECO:0000313" key="2">
    <source>
        <dbReference type="EMBL" id="KAH9374532.1"/>
    </source>
</evidence>
<gene>
    <name evidence="2" type="ORF">HPB48_017939</name>
</gene>
<comment type="caution">
    <text evidence="2">The sequence shown here is derived from an EMBL/GenBank/DDBJ whole genome shotgun (WGS) entry which is preliminary data.</text>
</comment>
<organism evidence="2 3">
    <name type="scientific">Haemaphysalis longicornis</name>
    <name type="common">Bush tick</name>
    <dbReference type="NCBI Taxonomy" id="44386"/>
    <lineage>
        <taxon>Eukaryota</taxon>
        <taxon>Metazoa</taxon>
        <taxon>Ecdysozoa</taxon>
        <taxon>Arthropoda</taxon>
        <taxon>Chelicerata</taxon>
        <taxon>Arachnida</taxon>
        <taxon>Acari</taxon>
        <taxon>Parasitiformes</taxon>
        <taxon>Ixodida</taxon>
        <taxon>Ixodoidea</taxon>
        <taxon>Ixodidae</taxon>
        <taxon>Haemaphysalinae</taxon>
        <taxon>Haemaphysalis</taxon>
    </lineage>
</organism>
<proteinExistence type="predicted"/>
<evidence type="ECO:0000313" key="3">
    <source>
        <dbReference type="Proteomes" id="UP000821853"/>
    </source>
</evidence>
<dbReference type="Proteomes" id="UP000821853">
    <property type="component" value="Chromosome 4"/>
</dbReference>
<name>A0A9J6GJG1_HAELO</name>
<dbReference type="AlphaFoldDB" id="A0A9J6GJG1"/>